<reference evidence="2 3" key="1">
    <citation type="journal article" date="2018" name="J. Allergy Clin. Immunol.">
        <title>High-quality assembly of Dermatophagoides pteronyssinus genome and transcriptome reveals a wide range of novel allergens.</title>
        <authorList>
            <person name="Liu X.Y."/>
            <person name="Yang K.Y."/>
            <person name="Wang M.Q."/>
            <person name="Kwok J.S."/>
            <person name="Zeng X."/>
            <person name="Yang Z."/>
            <person name="Xiao X.J."/>
            <person name="Lau C.P."/>
            <person name="Li Y."/>
            <person name="Huang Z.M."/>
            <person name="Ba J.G."/>
            <person name="Yim A.K."/>
            <person name="Ouyang C.Y."/>
            <person name="Ngai S.M."/>
            <person name="Chan T.F."/>
            <person name="Leung E.L."/>
            <person name="Liu L."/>
            <person name="Liu Z.G."/>
            <person name="Tsui S.K."/>
        </authorList>
    </citation>
    <scope>NUCLEOTIDE SEQUENCE [LARGE SCALE GENOMIC DNA]</scope>
    <source>
        <strain evidence="2">Derp</strain>
    </source>
</reference>
<evidence type="ECO:0000313" key="3">
    <source>
        <dbReference type="Proteomes" id="UP000887458"/>
    </source>
</evidence>
<keyword evidence="1" id="KW-0812">Transmembrane</keyword>
<keyword evidence="3" id="KW-1185">Reference proteome</keyword>
<feature type="transmembrane region" description="Helical" evidence="1">
    <location>
        <begin position="104"/>
        <end position="127"/>
    </location>
</feature>
<name>A0ABQ8JK26_DERPT</name>
<evidence type="ECO:0000313" key="2">
    <source>
        <dbReference type="EMBL" id="KAH9422961.1"/>
    </source>
</evidence>
<protein>
    <submittedName>
        <fullName evidence="2">Uncharacterized protein</fullName>
    </submittedName>
</protein>
<proteinExistence type="predicted"/>
<dbReference type="EMBL" id="NJHN03000034">
    <property type="protein sequence ID" value="KAH9422961.1"/>
    <property type="molecule type" value="Genomic_DNA"/>
</dbReference>
<reference evidence="2 3" key="2">
    <citation type="journal article" date="2022" name="Mol. Biol. Evol.">
        <title>Comparative Genomics Reveals Insights into the Divergent Evolution of Astigmatic Mites and Household Pest Adaptations.</title>
        <authorList>
            <person name="Xiong Q."/>
            <person name="Wan A.T."/>
            <person name="Liu X."/>
            <person name="Fung C.S."/>
            <person name="Xiao X."/>
            <person name="Malainual N."/>
            <person name="Hou J."/>
            <person name="Wang L."/>
            <person name="Wang M."/>
            <person name="Yang K.Y."/>
            <person name="Cui Y."/>
            <person name="Leung E.L."/>
            <person name="Nong W."/>
            <person name="Shin S.K."/>
            <person name="Au S.W."/>
            <person name="Jeong K.Y."/>
            <person name="Chew F.T."/>
            <person name="Hui J.H."/>
            <person name="Leung T.F."/>
            <person name="Tungtrongchitr A."/>
            <person name="Zhong N."/>
            <person name="Liu Z."/>
            <person name="Tsui S.K."/>
        </authorList>
    </citation>
    <scope>NUCLEOTIDE SEQUENCE [LARGE SCALE GENOMIC DNA]</scope>
    <source>
        <strain evidence="2">Derp</strain>
    </source>
</reference>
<organism evidence="2 3">
    <name type="scientific">Dermatophagoides pteronyssinus</name>
    <name type="common">European house dust mite</name>
    <dbReference type="NCBI Taxonomy" id="6956"/>
    <lineage>
        <taxon>Eukaryota</taxon>
        <taxon>Metazoa</taxon>
        <taxon>Ecdysozoa</taxon>
        <taxon>Arthropoda</taxon>
        <taxon>Chelicerata</taxon>
        <taxon>Arachnida</taxon>
        <taxon>Acari</taxon>
        <taxon>Acariformes</taxon>
        <taxon>Sarcoptiformes</taxon>
        <taxon>Astigmata</taxon>
        <taxon>Psoroptidia</taxon>
        <taxon>Analgoidea</taxon>
        <taxon>Pyroglyphidae</taxon>
        <taxon>Dermatophagoidinae</taxon>
        <taxon>Dermatophagoides</taxon>
    </lineage>
</organism>
<sequence length="140" mass="16656">MIEHFDLKSMMILINVISFSFRNHYQHHRLLAHPIINNIIIRNNNEINVQSNNAGSKLTRTGSNPNNYNANKTRRSFRCSVAKNDVEMNESNHTLPEKRFHKKFILYLVFCYKQTSKLMIISLLLLLMDKYIQKDRRITY</sequence>
<evidence type="ECO:0000256" key="1">
    <source>
        <dbReference type="SAM" id="Phobius"/>
    </source>
</evidence>
<dbReference type="Proteomes" id="UP000887458">
    <property type="component" value="Unassembled WGS sequence"/>
</dbReference>
<comment type="caution">
    <text evidence="2">The sequence shown here is derived from an EMBL/GenBank/DDBJ whole genome shotgun (WGS) entry which is preliminary data.</text>
</comment>
<keyword evidence="1" id="KW-1133">Transmembrane helix</keyword>
<keyword evidence="1" id="KW-0472">Membrane</keyword>
<gene>
    <name evidence="2" type="ORF">DERP_007552</name>
</gene>
<accession>A0ABQ8JK26</accession>